<evidence type="ECO:0000313" key="2">
    <source>
        <dbReference type="Proteomes" id="UP000266861"/>
    </source>
</evidence>
<comment type="caution">
    <text evidence="1">The sequence shown here is derived from an EMBL/GenBank/DDBJ whole genome shotgun (WGS) entry which is preliminary data.</text>
</comment>
<accession>A0A397I8Z5</accession>
<name>A0A397I8Z5_9GLOM</name>
<dbReference type="AlphaFoldDB" id="A0A397I8Z5"/>
<sequence length="67" mass="7590">MNLNHTNLCIVFARDQNLATWFNVIIQSVRLDGTTGNVLGFHNNHQVNGCAQIANSLHIHRWLNIIP</sequence>
<reference evidence="1 2" key="1">
    <citation type="submission" date="2018-08" db="EMBL/GenBank/DDBJ databases">
        <title>Genome and evolution of the arbuscular mycorrhizal fungus Diversispora epigaea (formerly Glomus versiforme) and its bacterial endosymbionts.</title>
        <authorList>
            <person name="Sun X."/>
            <person name="Fei Z."/>
            <person name="Harrison M."/>
        </authorList>
    </citation>
    <scope>NUCLEOTIDE SEQUENCE [LARGE SCALE GENOMIC DNA]</scope>
    <source>
        <strain evidence="1 2">IT104</strain>
    </source>
</reference>
<keyword evidence="2" id="KW-1185">Reference proteome</keyword>
<dbReference type="Proteomes" id="UP000266861">
    <property type="component" value="Unassembled WGS sequence"/>
</dbReference>
<dbReference type="EMBL" id="PQFF01000254">
    <property type="protein sequence ID" value="RHZ69864.1"/>
    <property type="molecule type" value="Genomic_DNA"/>
</dbReference>
<proteinExistence type="predicted"/>
<protein>
    <submittedName>
        <fullName evidence="1">Uncharacterized protein</fullName>
    </submittedName>
</protein>
<evidence type="ECO:0000313" key="1">
    <source>
        <dbReference type="EMBL" id="RHZ69864.1"/>
    </source>
</evidence>
<gene>
    <name evidence="1" type="ORF">Glove_277g45</name>
</gene>
<organism evidence="1 2">
    <name type="scientific">Diversispora epigaea</name>
    <dbReference type="NCBI Taxonomy" id="1348612"/>
    <lineage>
        <taxon>Eukaryota</taxon>
        <taxon>Fungi</taxon>
        <taxon>Fungi incertae sedis</taxon>
        <taxon>Mucoromycota</taxon>
        <taxon>Glomeromycotina</taxon>
        <taxon>Glomeromycetes</taxon>
        <taxon>Diversisporales</taxon>
        <taxon>Diversisporaceae</taxon>
        <taxon>Diversispora</taxon>
    </lineage>
</organism>